<evidence type="ECO:0000256" key="2">
    <source>
        <dbReference type="ARBA" id="ARBA00022484"/>
    </source>
</evidence>
<evidence type="ECO:0000259" key="9">
    <source>
        <dbReference type="Pfam" id="PF05183"/>
    </source>
</evidence>
<feature type="domain" description="RDRP helical" evidence="10">
    <location>
        <begin position="211"/>
        <end position="280"/>
    </location>
</feature>
<accession>A0AAD5ZQQ6</accession>
<dbReference type="EC" id="2.7.7.48" evidence="8"/>
<keyword evidence="5 8" id="KW-0694">RNA-binding</keyword>
<evidence type="ECO:0000256" key="1">
    <source>
        <dbReference type="ARBA" id="ARBA00005762"/>
    </source>
</evidence>
<reference evidence="12 13" key="1">
    <citation type="journal article" date="2022" name="Cell">
        <title>Repeat-based holocentromeres influence genome architecture and karyotype evolution.</title>
        <authorList>
            <person name="Hofstatter P.G."/>
            <person name="Thangavel G."/>
            <person name="Lux T."/>
            <person name="Neumann P."/>
            <person name="Vondrak T."/>
            <person name="Novak P."/>
            <person name="Zhang M."/>
            <person name="Costa L."/>
            <person name="Castellani M."/>
            <person name="Scott A."/>
            <person name="Toegelov H."/>
            <person name="Fuchs J."/>
            <person name="Mata-Sucre Y."/>
            <person name="Dias Y."/>
            <person name="Vanzela A.L.L."/>
            <person name="Huettel B."/>
            <person name="Almeida C.C.S."/>
            <person name="Simkova H."/>
            <person name="Souza G."/>
            <person name="Pedrosa-Harand A."/>
            <person name="Macas J."/>
            <person name="Mayer K.F.X."/>
            <person name="Houben A."/>
            <person name="Marques A."/>
        </authorList>
    </citation>
    <scope>NUCLEOTIDE SEQUENCE [LARGE SCALE GENOMIC DNA]</scope>
    <source>
        <strain evidence="12">RhyTen1mFocal</strain>
    </source>
</reference>
<dbReference type="GO" id="GO:0003968">
    <property type="term" value="F:RNA-directed RNA polymerase activity"/>
    <property type="evidence" value="ECO:0007669"/>
    <property type="project" value="UniProtKB-KW"/>
</dbReference>
<dbReference type="InterPro" id="IPR058752">
    <property type="entry name" value="RDRP_C_head"/>
</dbReference>
<feature type="domain" description="RDRP core" evidence="9">
    <location>
        <begin position="297"/>
        <end position="936"/>
    </location>
</feature>
<feature type="domain" description="RDRP C-terminal head" evidence="11">
    <location>
        <begin position="986"/>
        <end position="1062"/>
    </location>
</feature>
<proteinExistence type="inferred from homology"/>
<protein>
    <recommendedName>
        <fullName evidence="8">RNA-dependent RNA polymerase</fullName>
        <ecNumber evidence="8">2.7.7.48</ecNumber>
    </recommendedName>
</protein>
<gene>
    <name evidence="12" type="ORF">LUZ61_005983</name>
</gene>
<keyword evidence="3 8" id="KW-0808">Transferase</keyword>
<keyword evidence="4 8" id="KW-0548">Nucleotidyltransferase</keyword>
<comment type="catalytic activity">
    <reaction evidence="7 8">
        <text>RNA(n) + a ribonucleoside 5'-triphosphate = RNA(n+1) + diphosphate</text>
        <dbReference type="Rhea" id="RHEA:21248"/>
        <dbReference type="Rhea" id="RHEA-COMP:14527"/>
        <dbReference type="Rhea" id="RHEA-COMP:17342"/>
        <dbReference type="ChEBI" id="CHEBI:33019"/>
        <dbReference type="ChEBI" id="CHEBI:61557"/>
        <dbReference type="ChEBI" id="CHEBI:140395"/>
        <dbReference type="EC" id="2.7.7.48"/>
    </reaction>
</comment>
<organism evidence="12 13">
    <name type="scientific">Rhynchospora tenuis</name>
    <dbReference type="NCBI Taxonomy" id="198213"/>
    <lineage>
        <taxon>Eukaryota</taxon>
        <taxon>Viridiplantae</taxon>
        <taxon>Streptophyta</taxon>
        <taxon>Embryophyta</taxon>
        <taxon>Tracheophyta</taxon>
        <taxon>Spermatophyta</taxon>
        <taxon>Magnoliopsida</taxon>
        <taxon>Liliopsida</taxon>
        <taxon>Poales</taxon>
        <taxon>Cyperaceae</taxon>
        <taxon>Cyperoideae</taxon>
        <taxon>Rhynchosporeae</taxon>
        <taxon>Rhynchospora</taxon>
    </lineage>
</organism>
<keyword evidence="2 8" id="KW-0696">RNA-directed RNA polymerase</keyword>
<dbReference type="InterPro" id="IPR058751">
    <property type="entry name" value="RDRP_helical"/>
</dbReference>
<comment type="function">
    <text evidence="8">Probably involved in the RNA silencing pathway and required for the generation of small interfering RNAs (siRNAs).</text>
</comment>
<dbReference type="GO" id="GO:0030422">
    <property type="term" value="P:siRNA processing"/>
    <property type="evidence" value="ECO:0007669"/>
    <property type="project" value="TreeGrafter"/>
</dbReference>
<evidence type="ECO:0000313" key="13">
    <source>
        <dbReference type="Proteomes" id="UP001210211"/>
    </source>
</evidence>
<dbReference type="GO" id="GO:0003723">
    <property type="term" value="F:RNA binding"/>
    <property type="evidence" value="ECO:0007669"/>
    <property type="project" value="UniProtKB-KW"/>
</dbReference>
<evidence type="ECO:0000256" key="8">
    <source>
        <dbReference type="RuleBase" id="RU363098"/>
    </source>
</evidence>
<evidence type="ECO:0000256" key="6">
    <source>
        <dbReference type="ARBA" id="ARBA00023158"/>
    </source>
</evidence>
<evidence type="ECO:0000256" key="4">
    <source>
        <dbReference type="ARBA" id="ARBA00022695"/>
    </source>
</evidence>
<dbReference type="InterPro" id="IPR057596">
    <property type="entry name" value="RDRP_core"/>
</dbReference>
<dbReference type="Pfam" id="PF05183">
    <property type="entry name" value="RdRP"/>
    <property type="match status" value="1"/>
</dbReference>
<sequence>MVPPPQPPQPPPFSPASALSPTTRQRHVALPDSVEQLIARICAEQSLSPPDYFARCELARLGEFVAMKILGVVASSRVRTFSGYIMHLAKNSPIAMARNAEGLSSRQSGCFSGPSVGDDSDTSSDDWTVVERGSIMPDQELTSRGRVVNSLPTVLSTNPPHLGDDGVRLNERICRRLEKEMDQTKLQNYDNYCYRSIPQRVRPSCERVPSPQMKALGNLEFRKAFLILCYLGRAKLEETVSMELLSDITHMPMEAFEFHIWKEFGMKNIKPSDRRKLLDWDPSKTHVYHCHVDLRGNVTFKGPFLESTKTHLQRVLGDENILQVKFEEISQEEKTEDDLKNHYFDVYHPVAEQGIELGLRRYRFLVYKDGGKEEKKKCGNSSSVKCYFVRTDSGWDRDRETDFLYGKTVNQIRLSFMHIHTVRTLAKYISRFSLILSKTLKLNIDLSDPELNVEILRDIHCKDGSTFLKDIHTDGTGFISEDLALQCPTYVFKGNIQADKDGLMLGPASSKRQKIHNNDGPPLLMQVRLFYYGLCAKGTLLVNKLLPKKTIQLRDSMVKVERDDKMLGIVQSFNSLEVVNTSNRPKKVHLSRYLISLLHYGGVPAEFFLGLLSSALAEAESCRYDRKAALKVALNYEGIDNDHLTARMIMSGMPLDEPFLQYRLGLMMGEERKGLLAGKIAISDSYYLMGTADPTGKLGPNQVCVILDQGQLSGDVLVYKHPGLHPGDIHLLQATYVEDLKNVVGNSKYAIFFPVVGPRSLADEMANSDFDGDIYWVSQHPELLKHFKPSPPWLAPKEDSSNKHEEKINSANMNSALERLLFHNFLKNRFQPSYTIGLAAECWLVYMDRLLTPGVKREEVWPKIEKLINIYYDALDAPKTGKQVEVRNDLRVQRYPHFMEKSSTMSKSTVEHNSSLSNSKHDYNSTSILGLIYDKVQSFKVEKLHSTKFEMLPCLSVEVPENCMDKWRALYGNYLKEMRVALGIQEKDMKNNRCQEINNFYKKILYGANEFKKRTRPEYEIEDEARAIYQIVYKKAQIDGVEKCGFAWRVAGEILCKYYSSQEDDNDIFYGSFKVMHELFGVKN</sequence>
<evidence type="ECO:0000259" key="11">
    <source>
        <dbReference type="Pfam" id="PF26253"/>
    </source>
</evidence>
<name>A0AAD5ZQQ6_9POAL</name>
<dbReference type="InterPro" id="IPR007855">
    <property type="entry name" value="RDRP"/>
</dbReference>
<dbReference type="Pfam" id="PF26253">
    <property type="entry name" value="RdRP_head"/>
    <property type="match status" value="1"/>
</dbReference>
<comment type="caution">
    <text evidence="12">The sequence shown here is derived from an EMBL/GenBank/DDBJ whole genome shotgun (WGS) entry which is preliminary data.</text>
</comment>
<keyword evidence="6 8" id="KW-0943">RNA-mediated gene silencing</keyword>
<dbReference type="Pfam" id="PF26252">
    <property type="entry name" value="RdRP_helical"/>
    <property type="match status" value="1"/>
</dbReference>
<dbReference type="GO" id="GO:0031380">
    <property type="term" value="C:nuclear RNA-directed RNA polymerase complex"/>
    <property type="evidence" value="ECO:0007669"/>
    <property type="project" value="TreeGrafter"/>
</dbReference>
<evidence type="ECO:0000256" key="3">
    <source>
        <dbReference type="ARBA" id="ARBA00022679"/>
    </source>
</evidence>
<dbReference type="EMBL" id="JAMRDG010000001">
    <property type="protein sequence ID" value="KAJ3702278.1"/>
    <property type="molecule type" value="Genomic_DNA"/>
</dbReference>
<evidence type="ECO:0000256" key="7">
    <source>
        <dbReference type="ARBA" id="ARBA00048744"/>
    </source>
</evidence>
<dbReference type="PANTHER" id="PTHR23079:SF55">
    <property type="entry name" value="RNA-DIRECTED RNA POLYMERASE"/>
    <property type="match status" value="1"/>
</dbReference>
<evidence type="ECO:0000259" key="10">
    <source>
        <dbReference type="Pfam" id="PF26252"/>
    </source>
</evidence>
<dbReference type="AlphaFoldDB" id="A0AAD5ZQQ6"/>
<comment type="similarity">
    <text evidence="1 8">Belongs to the RdRP family.</text>
</comment>
<keyword evidence="13" id="KW-1185">Reference proteome</keyword>
<dbReference type="Proteomes" id="UP001210211">
    <property type="component" value="Unassembled WGS sequence"/>
</dbReference>
<dbReference type="PANTHER" id="PTHR23079">
    <property type="entry name" value="RNA-DEPENDENT RNA POLYMERASE"/>
    <property type="match status" value="1"/>
</dbReference>
<evidence type="ECO:0000313" key="12">
    <source>
        <dbReference type="EMBL" id="KAJ3702278.1"/>
    </source>
</evidence>
<evidence type="ECO:0000256" key="5">
    <source>
        <dbReference type="ARBA" id="ARBA00022884"/>
    </source>
</evidence>